<keyword evidence="3" id="KW-1185">Reference proteome</keyword>
<gene>
    <name evidence="2" type="ORF">TY91_11810</name>
</gene>
<evidence type="ECO:0000313" key="3">
    <source>
        <dbReference type="Proteomes" id="UP000076480"/>
    </source>
</evidence>
<accession>A0A161VGN9</accession>
<evidence type="ECO:0000256" key="1">
    <source>
        <dbReference type="SAM" id="MobiDB-lite"/>
    </source>
</evidence>
<dbReference type="Proteomes" id="UP000076480">
    <property type="component" value="Unassembled WGS sequence"/>
</dbReference>
<organism evidence="2 3">
    <name type="scientific">Secundilactobacillus collinoides</name>
    <name type="common">Lactobacillus collinoides</name>
    <dbReference type="NCBI Taxonomy" id="33960"/>
    <lineage>
        <taxon>Bacteria</taxon>
        <taxon>Bacillati</taxon>
        <taxon>Bacillota</taxon>
        <taxon>Bacilli</taxon>
        <taxon>Lactobacillales</taxon>
        <taxon>Lactobacillaceae</taxon>
        <taxon>Secundilactobacillus</taxon>
    </lineage>
</organism>
<name>A0A161VGN9_SECCO</name>
<dbReference type="AlphaFoldDB" id="A0A161VGN9"/>
<dbReference type="EMBL" id="JYDC01000063">
    <property type="protein sequence ID" value="KZL38736.1"/>
    <property type="molecule type" value="Genomic_DNA"/>
</dbReference>
<dbReference type="PATRIC" id="fig|33960.6.peg.3004"/>
<proteinExistence type="predicted"/>
<reference evidence="2 3" key="1">
    <citation type="submission" date="2015-02" db="EMBL/GenBank/DDBJ databases">
        <title>Draft genome sequence of Lactobacillus collinoides CUPV2371 isolated from a natural cider, the first genome sequence of a strain of this species.</title>
        <authorList>
            <person name="Puertas A.I."/>
            <person name="Spano G."/>
            <person name="Capozzi V."/>
            <person name="Lamontanara A."/>
            <person name="Orru L."/>
            <person name="Duenas M.T."/>
        </authorList>
    </citation>
    <scope>NUCLEOTIDE SEQUENCE [LARGE SCALE GENOMIC DNA]</scope>
    <source>
        <strain evidence="2 3">237</strain>
    </source>
</reference>
<sequence length="106" mass="11166">MKMATSNYYISKAEPVRNGDGTNVYFTFSYPDGTSQVNGNVQLTNEEYITALGNGTTDDMYTGLYTIIMSKLVTLNTVPTASTSTASTTTGTTATDTTASTTTATA</sequence>
<protein>
    <submittedName>
        <fullName evidence="2">Uncharacterized protein</fullName>
    </submittedName>
</protein>
<feature type="region of interest" description="Disordered" evidence="1">
    <location>
        <begin position="81"/>
        <end position="106"/>
    </location>
</feature>
<evidence type="ECO:0000313" key="2">
    <source>
        <dbReference type="EMBL" id="KZL38736.1"/>
    </source>
</evidence>
<comment type="caution">
    <text evidence="2">The sequence shown here is derived from an EMBL/GenBank/DDBJ whole genome shotgun (WGS) entry which is preliminary data.</text>
</comment>